<evidence type="ECO:0000313" key="8">
    <source>
        <dbReference type="WBParaSite" id="Hba_01425"/>
    </source>
</evidence>
<keyword evidence="5" id="KW-0092">Biotin</keyword>
<dbReference type="GO" id="GO:0005576">
    <property type="term" value="C:extracellular region"/>
    <property type="evidence" value="ECO:0007669"/>
    <property type="project" value="UniProtKB-SubCell"/>
</dbReference>
<protein>
    <submittedName>
        <fullName evidence="8">Avidin</fullName>
    </submittedName>
</protein>
<dbReference type="PANTHER" id="PTHR34399:SF5">
    <property type="entry name" value="AVIDIN"/>
    <property type="match status" value="1"/>
</dbReference>
<dbReference type="PANTHER" id="PTHR34399">
    <property type="entry name" value="AVIDIN-RELATED"/>
    <property type="match status" value="1"/>
</dbReference>
<feature type="signal peptide" evidence="6">
    <location>
        <begin position="1"/>
        <end position="16"/>
    </location>
</feature>
<evidence type="ECO:0000313" key="7">
    <source>
        <dbReference type="Proteomes" id="UP000095283"/>
    </source>
</evidence>
<keyword evidence="4 6" id="KW-0732">Signal</keyword>
<dbReference type="GO" id="GO:0009374">
    <property type="term" value="F:biotin binding"/>
    <property type="evidence" value="ECO:0007669"/>
    <property type="project" value="InterPro"/>
</dbReference>
<proteinExistence type="inferred from homology"/>
<comment type="subcellular location">
    <subcellularLocation>
        <location evidence="1">Secreted</location>
    </subcellularLocation>
</comment>
<dbReference type="AlphaFoldDB" id="A0A1I7W9U6"/>
<dbReference type="PRINTS" id="PR00709">
    <property type="entry name" value="AVIDIN"/>
</dbReference>
<organism evidence="7 8">
    <name type="scientific">Heterorhabditis bacteriophora</name>
    <name type="common">Entomopathogenic nematode worm</name>
    <dbReference type="NCBI Taxonomy" id="37862"/>
    <lineage>
        <taxon>Eukaryota</taxon>
        <taxon>Metazoa</taxon>
        <taxon>Ecdysozoa</taxon>
        <taxon>Nematoda</taxon>
        <taxon>Chromadorea</taxon>
        <taxon>Rhabditida</taxon>
        <taxon>Rhabditina</taxon>
        <taxon>Rhabditomorpha</taxon>
        <taxon>Strongyloidea</taxon>
        <taxon>Heterorhabditidae</taxon>
        <taxon>Heterorhabditis</taxon>
    </lineage>
</organism>
<dbReference type="SUPFAM" id="SSF50876">
    <property type="entry name" value="Avidin/streptavidin"/>
    <property type="match status" value="1"/>
</dbReference>
<keyword evidence="7" id="KW-1185">Reference proteome</keyword>
<evidence type="ECO:0000256" key="5">
    <source>
        <dbReference type="ARBA" id="ARBA00023267"/>
    </source>
</evidence>
<evidence type="ECO:0000256" key="6">
    <source>
        <dbReference type="SAM" id="SignalP"/>
    </source>
</evidence>
<keyword evidence="3" id="KW-0964">Secreted</keyword>
<dbReference type="Gene3D" id="2.40.128.30">
    <property type="entry name" value="Avidin-like"/>
    <property type="match status" value="1"/>
</dbReference>
<dbReference type="InterPro" id="IPR051764">
    <property type="entry name" value="Avidin/Streptavidin-rel"/>
</dbReference>
<dbReference type="Pfam" id="PF01382">
    <property type="entry name" value="Avidin"/>
    <property type="match status" value="1"/>
</dbReference>
<sequence length="152" mass="16937">MRLLSHLLLCVGLFEAFTISTQPSACYNLTGGWKNSKGSILKIVQTGNHIRGSFSTAVETVEGAAGNEPVHIRGFAQCGLISFSVTYKDSVASFSGQCYGKPLEETLYTTWLLHSRMPDYENYWMGTRIGQDEFKLVQTYPYTANESTKTSW</sequence>
<evidence type="ECO:0000256" key="4">
    <source>
        <dbReference type="ARBA" id="ARBA00022729"/>
    </source>
</evidence>
<dbReference type="WBParaSite" id="Hba_01425">
    <property type="protein sequence ID" value="Hba_01425"/>
    <property type="gene ID" value="Hba_01425"/>
</dbReference>
<dbReference type="InterPro" id="IPR036896">
    <property type="entry name" value="Avidin-like_sf"/>
</dbReference>
<reference evidence="8" key="1">
    <citation type="submission" date="2016-11" db="UniProtKB">
        <authorList>
            <consortium name="WormBaseParasite"/>
        </authorList>
    </citation>
    <scope>IDENTIFICATION</scope>
</reference>
<name>A0A1I7W9U6_HETBA</name>
<evidence type="ECO:0000256" key="3">
    <source>
        <dbReference type="ARBA" id="ARBA00022525"/>
    </source>
</evidence>
<dbReference type="PROSITE" id="PS51326">
    <property type="entry name" value="AVIDIN_2"/>
    <property type="match status" value="1"/>
</dbReference>
<comment type="similarity">
    <text evidence="2">Belongs to the avidin/streptavidin family.</text>
</comment>
<evidence type="ECO:0000256" key="2">
    <source>
        <dbReference type="ARBA" id="ARBA00006297"/>
    </source>
</evidence>
<dbReference type="InterPro" id="IPR005469">
    <property type="entry name" value="Avidin"/>
</dbReference>
<accession>A0A1I7W9U6</accession>
<evidence type="ECO:0000256" key="1">
    <source>
        <dbReference type="ARBA" id="ARBA00004613"/>
    </source>
</evidence>
<dbReference type="Proteomes" id="UP000095283">
    <property type="component" value="Unplaced"/>
</dbReference>
<feature type="chain" id="PRO_5009310535" evidence="6">
    <location>
        <begin position="17"/>
        <end position="152"/>
    </location>
</feature>
<dbReference type="InterPro" id="IPR005468">
    <property type="entry name" value="Avidin/str"/>
</dbReference>